<reference evidence="1" key="1">
    <citation type="submission" date="2019-08" db="EMBL/GenBank/DDBJ databases">
        <authorList>
            <person name="Kucharzyk K."/>
            <person name="Murdoch R.W."/>
            <person name="Higgins S."/>
            <person name="Loffler F."/>
        </authorList>
    </citation>
    <scope>NUCLEOTIDE SEQUENCE</scope>
</reference>
<comment type="caution">
    <text evidence="1">The sequence shown here is derived from an EMBL/GenBank/DDBJ whole genome shotgun (WGS) entry which is preliminary data.</text>
</comment>
<organism evidence="1">
    <name type="scientific">bioreactor metagenome</name>
    <dbReference type="NCBI Taxonomy" id="1076179"/>
    <lineage>
        <taxon>unclassified sequences</taxon>
        <taxon>metagenomes</taxon>
        <taxon>ecological metagenomes</taxon>
    </lineage>
</organism>
<dbReference type="EMBL" id="VSSQ01136130">
    <property type="protein sequence ID" value="MPN60620.1"/>
    <property type="molecule type" value="Genomic_DNA"/>
</dbReference>
<name>A0A645JC26_9ZZZZ</name>
<dbReference type="AlphaFoldDB" id="A0A645JC26"/>
<proteinExistence type="predicted"/>
<protein>
    <submittedName>
        <fullName evidence="1">Uncharacterized protein</fullName>
    </submittedName>
</protein>
<evidence type="ECO:0000313" key="1">
    <source>
        <dbReference type="EMBL" id="MPN60620.1"/>
    </source>
</evidence>
<sequence>MREQRDGCRHQLCGTAQVNSIRVPVHRSGQHRFVENNVHWTNDGNTVGCVGGHNGTHNRHGLIQQQISEVDDVFVGKHGATGLDQAIHR</sequence>
<accession>A0A645JC26</accession>
<gene>
    <name evidence="1" type="ORF">SDC9_208349</name>
</gene>